<dbReference type="PATRIC" id="fig|1042209.11.peg.99"/>
<dbReference type="Proteomes" id="UP000022611">
    <property type="component" value="Unassembled WGS sequence"/>
</dbReference>
<dbReference type="HOGENOM" id="CLU_1894413_0_0_6"/>
<geneLocation type="plasmid" evidence="1">
    <name>pUTK21</name>
</geneLocation>
<dbReference type="OrthoDB" id="8969741at2"/>
<evidence type="ECO:0000313" key="2">
    <source>
        <dbReference type="Proteomes" id="UP000022611"/>
    </source>
</evidence>
<protein>
    <submittedName>
        <fullName evidence="1">Uncharacterized protein</fullName>
    </submittedName>
</protein>
<keyword evidence="1" id="KW-0614">Plasmid</keyword>
<evidence type="ECO:0000313" key="1">
    <source>
        <dbReference type="EMBL" id="EXF91051.1"/>
    </source>
</evidence>
<organism evidence="1 2">
    <name type="scientific">Pseudomonas fluorescens HK44</name>
    <dbReference type="NCBI Taxonomy" id="1042209"/>
    <lineage>
        <taxon>Bacteria</taxon>
        <taxon>Pseudomonadati</taxon>
        <taxon>Pseudomonadota</taxon>
        <taxon>Gammaproteobacteria</taxon>
        <taxon>Pseudomonadales</taxon>
        <taxon>Pseudomonadaceae</taxon>
        <taxon>Pseudomonas</taxon>
    </lineage>
</organism>
<dbReference type="RefSeq" id="WP_011117438.1">
    <property type="nucleotide sequence ID" value="NZ_AFOY02000029.1"/>
</dbReference>
<comment type="caution">
    <text evidence="1">The sequence shown here is derived from an EMBL/GenBank/DDBJ whole genome shotgun (WGS) entry which is preliminary data.</text>
</comment>
<dbReference type="AlphaFoldDB" id="A0A010RDT0"/>
<gene>
    <name evidence="1" type="ORF">HK44_029475</name>
</gene>
<name>A0A010RDT0_PSEFL</name>
<reference evidence="1 2" key="1">
    <citation type="journal article" date="2011" name="J. Bacteriol.">
        <title>Draft genome sequence of the polycyclic aromatic hydrocarbon-degrading, genetically engineered bioluminescent bioreporter Pseudomonas fluorescens HK44.</title>
        <authorList>
            <person name="Chauhan A."/>
            <person name="Layton A.C."/>
            <person name="Williams D.E."/>
            <person name="Smartt A.E."/>
            <person name="Ripp S."/>
            <person name="Karpinets T.V."/>
            <person name="Brown S.D."/>
            <person name="Sayler G.S."/>
        </authorList>
    </citation>
    <scope>NUCLEOTIDE SEQUENCE [LARGE SCALE GENOMIC DNA]</scope>
    <source>
        <strain evidence="1 2">HK44</strain>
        <plasmid evidence="1">pUTK21</plasmid>
    </source>
</reference>
<accession>A0A010RDT0</accession>
<sequence>MNTHTQFQTTAPIFHNWLTTDDFLAFAKGISKPMTSNIDDMKAKFDAIFSDACKRGSTYETVVHNFFCAGVEAEFGTDETAPEFAEVFVYAREYGYMNASENAAREQEDAENGYCQHGLDEQTCPCGCFEGDAY</sequence>
<dbReference type="EMBL" id="AFOY02000029">
    <property type="protein sequence ID" value="EXF91051.1"/>
    <property type="molecule type" value="Genomic_DNA"/>
</dbReference>
<proteinExistence type="predicted"/>